<dbReference type="EMBL" id="BSYR01000035">
    <property type="protein sequence ID" value="GMI99984.1"/>
    <property type="molecule type" value="Genomic_DNA"/>
</dbReference>
<organism evidence="2 3">
    <name type="scientific">Hibiscus trionum</name>
    <name type="common">Flower of an hour</name>
    <dbReference type="NCBI Taxonomy" id="183268"/>
    <lineage>
        <taxon>Eukaryota</taxon>
        <taxon>Viridiplantae</taxon>
        <taxon>Streptophyta</taxon>
        <taxon>Embryophyta</taxon>
        <taxon>Tracheophyta</taxon>
        <taxon>Spermatophyta</taxon>
        <taxon>Magnoliopsida</taxon>
        <taxon>eudicotyledons</taxon>
        <taxon>Gunneridae</taxon>
        <taxon>Pentapetalae</taxon>
        <taxon>rosids</taxon>
        <taxon>malvids</taxon>
        <taxon>Malvales</taxon>
        <taxon>Malvaceae</taxon>
        <taxon>Malvoideae</taxon>
        <taxon>Hibiscus</taxon>
    </lineage>
</organism>
<sequence>MATSMKPPKERWPARKLAKLRAFPKKWEGDEGPLEMAFNFLKKNKVAAVSVVIAFSVAVFICRTFD</sequence>
<accession>A0A9W7IPU2</accession>
<dbReference type="Proteomes" id="UP001165190">
    <property type="component" value="Unassembled WGS sequence"/>
</dbReference>
<evidence type="ECO:0000313" key="2">
    <source>
        <dbReference type="EMBL" id="GMI99984.1"/>
    </source>
</evidence>
<keyword evidence="1" id="KW-0472">Membrane</keyword>
<reference evidence="2" key="1">
    <citation type="submission" date="2023-05" db="EMBL/GenBank/DDBJ databases">
        <title>Genome and transcriptome analyses reveal genes involved in the formation of fine ridges on petal epidermal cells in Hibiscus trionum.</title>
        <authorList>
            <person name="Koshimizu S."/>
            <person name="Masuda S."/>
            <person name="Ishii T."/>
            <person name="Shirasu K."/>
            <person name="Hoshino A."/>
            <person name="Arita M."/>
        </authorList>
    </citation>
    <scope>NUCLEOTIDE SEQUENCE</scope>
    <source>
        <strain evidence="2">Hamamatsu line</strain>
    </source>
</reference>
<dbReference type="AlphaFoldDB" id="A0A9W7IPU2"/>
<evidence type="ECO:0000313" key="3">
    <source>
        <dbReference type="Proteomes" id="UP001165190"/>
    </source>
</evidence>
<evidence type="ECO:0000256" key="1">
    <source>
        <dbReference type="SAM" id="Phobius"/>
    </source>
</evidence>
<gene>
    <name evidence="2" type="ORF">HRI_003667700</name>
</gene>
<comment type="caution">
    <text evidence="2">The sequence shown here is derived from an EMBL/GenBank/DDBJ whole genome shotgun (WGS) entry which is preliminary data.</text>
</comment>
<protein>
    <submittedName>
        <fullName evidence="2">Uncharacterized protein</fullName>
    </submittedName>
</protein>
<keyword evidence="1" id="KW-0812">Transmembrane</keyword>
<name>A0A9W7IPU2_HIBTR</name>
<keyword evidence="1" id="KW-1133">Transmembrane helix</keyword>
<proteinExistence type="predicted"/>
<keyword evidence="3" id="KW-1185">Reference proteome</keyword>
<feature type="transmembrane region" description="Helical" evidence="1">
    <location>
        <begin position="46"/>
        <end position="65"/>
    </location>
</feature>